<dbReference type="InterPro" id="IPR025508">
    <property type="entry name" value="DUF4395"/>
</dbReference>
<protein>
    <recommendedName>
        <fullName evidence="3">DUF4395 domain-containing protein</fullName>
    </recommendedName>
</protein>
<evidence type="ECO:0000256" key="1">
    <source>
        <dbReference type="SAM" id="MobiDB-lite"/>
    </source>
</evidence>
<dbReference type="RefSeq" id="WP_105805193.1">
    <property type="nucleotide sequence ID" value="NZ_MWZD01000017.1"/>
</dbReference>
<feature type="transmembrane region" description="Helical" evidence="2">
    <location>
        <begin position="79"/>
        <end position="98"/>
    </location>
</feature>
<keyword evidence="5" id="KW-1185">Reference proteome</keyword>
<dbReference type="AlphaFoldDB" id="A0A2S9QMA2"/>
<accession>A0A2S9QMA2</accession>
<reference evidence="4 5" key="1">
    <citation type="journal article" date="2017" name="New Microbes New Infect">
        <title>Genome sequence of 'Leucobacter massiliensis' sp. nov. isolated from human pharynx after travel to the 2014 Hajj.</title>
        <authorList>
            <person name="Leangapichart T."/>
            <person name="Gautret P."/>
            <person name="Nguyen T.T."/>
            <person name="Armstrong N."/>
            <person name="Rolain J.M."/>
        </authorList>
    </citation>
    <scope>NUCLEOTIDE SEQUENCE [LARGE SCALE GENOMIC DNA]</scope>
    <source>
        <strain evidence="4 5">122RC15</strain>
    </source>
</reference>
<feature type="transmembrane region" description="Helical" evidence="2">
    <location>
        <begin position="133"/>
        <end position="153"/>
    </location>
</feature>
<gene>
    <name evidence="4" type="ORF">B4915_07455</name>
</gene>
<keyword evidence="2" id="KW-1133">Transmembrane helix</keyword>
<dbReference type="Proteomes" id="UP000238650">
    <property type="component" value="Unassembled WGS sequence"/>
</dbReference>
<keyword evidence="2" id="KW-0812">Transmembrane</keyword>
<feature type="domain" description="DUF4395" evidence="3">
    <location>
        <begin position="31"/>
        <end position="184"/>
    </location>
</feature>
<feature type="transmembrane region" description="Helical" evidence="2">
    <location>
        <begin position="38"/>
        <end position="59"/>
    </location>
</feature>
<proteinExistence type="predicted"/>
<organism evidence="4 5">
    <name type="scientific">Leucobacter massiliensis</name>
    <dbReference type="NCBI Taxonomy" id="1686285"/>
    <lineage>
        <taxon>Bacteria</taxon>
        <taxon>Bacillati</taxon>
        <taxon>Actinomycetota</taxon>
        <taxon>Actinomycetes</taxon>
        <taxon>Micrococcales</taxon>
        <taxon>Microbacteriaceae</taxon>
        <taxon>Leucobacter</taxon>
    </lineage>
</organism>
<evidence type="ECO:0000313" key="4">
    <source>
        <dbReference type="EMBL" id="PRI10729.1"/>
    </source>
</evidence>
<evidence type="ECO:0000259" key="3">
    <source>
        <dbReference type="Pfam" id="PF14340"/>
    </source>
</evidence>
<feature type="region of interest" description="Disordered" evidence="1">
    <location>
        <begin position="1"/>
        <end position="34"/>
    </location>
</feature>
<dbReference type="Pfam" id="PF14340">
    <property type="entry name" value="DUF4395"/>
    <property type="match status" value="1"/>
</dbReference>
<comment type="caution">
    <text evidence="4">The sequence shown here is derived from an EMBL/GenBank/DDBJ whole genome shotgun (WGS) entry which is preliminary data.</text>
</comment>
<evidence type="ECO:0000256" key="2">
    <source>
        <dbReference type="SAM" id="Phobius"/>
    </source>
</evidence>
<feature type="transmembrane region" description="Helical" evidence="2">
    <location>
        <begin position="159"/>
        <end position="182"/>
    </location>
</feature>
<name>A0A2S9QMA2_9MICO</name>
<evidence type="ECO:0000313" key="5">
    <source>
        <dbReference type="Proteomes" id="UP000238650"/>
    </source>
</evidence>
<keyword evidence="2" id="KW-0472">Membrane</keyword>
<sequence>MTDRSTAAAGRTGPRSGGQAPATKTPPADAVDPRGPRFAAAITATLLFAAVALALLTGTATDPAALAALSPLQRLVEPASLLLLVLFALFVWGAAAGVKRHPFGLIFARLVRPRLAPPAEFEAAAPPTFAQGVGAVVTGAGLALHLAGVPWALPVAAAAAFIAAFLNAAFAFCLGCELYLLLRRARLAGRAAR</sequence>
<dbReference type="EMBL" id="MWZD01000017">
    <property type="protein sequence ID" value="PRI10729.1"/>
    <property type="molecule type" value="Genomic_DNA"/>
</dbReference>